<reference evidence="2 3" key="1">
    <citation type="submission" date="2019-12" db="EMBL/GenBank/DDBJ databases">
        <title>Microbes associate with the intestines of laboratory mice.</title>
        <authorList>
            <person name="Navarre W."/>
            <person name="Wong E."/>
        </authorList>
    </citation>
    <scope>NUCLEOTIDE SEQUENCE [LARGE SCALE GENOMIC DNA]</scope>
    <source>
        <strain evidence="2 3">NM82_D38</strain>
    </source>
</reference>
<organism evidence="2 3">
    <name type="scientific">Parasutterella muris</name>
    <dbReference type="NCBI Taxonomy" id="2565572"/>
    <lineage>
        <taxon>Bacteria</taxon>
        <taxon>Pseudomonadati</taxon>
        <taxon>Pseudomonadota</taxon>
        <taxon>Betaproteobacteria</taxon>
        <taxon>Burkholderiales</taxon>
        <taxon>Sutterellaceae</taxon>
        <taxon>Parasutterella</taxon>
    </lineage>
</organism>
<keyword evidence="1" id="KW-1133">Transmembrane helix</keyword>
<dbReference type="EMBL" id="WSRP01000004">
    <property type="protein sequence ID" value="MVX56000.1"/>
    <property type="molecule type" value="Genomic_DNA"/>
</dbReference>
<keyword evidence="1" id="KW-0812">Transmembrane</keyword>
<dbReference type="RefSeq" id="WP_160334436.1">
    <property type="nucleotide sequence ID" value="NZ_WSRP01000004.1"/>
</dbReference>
<feature type="transmembrane region" description="Helical" evidence="1">
    <location>
        <begin position="20"/>
        <end position="40"/>
    </location>
</feature>
<evidence type="ECO:0000313" key="2">
    <source>
        <dbReference type="EMBL" id="MVX56000.1"/>
    </source>
</evidence>
<comment type="caution">
    <text evidence="2">The sequence shown here is derived from an EMBL/GenBank/DDBJ whole genome shotgun (WGS) entry which is preliminary data.</text>
</comment>
<accession>A0A6L6YEE0</accession>
<dbReference type="Proteomes" id="UP000472580">
    <property type="component" value="Unassembled WGS sequence"/>
</dbReference>
<name>A0A6L6YEE0_9BURK</name>
<keyword evidence="3" id="KW-1185">Reference proteome</keyword>
<protein>
    <submittedName>
        <fullName evidence="2">Uncharacterized protein</fullName>
    </submittedName>
</protein>
<dbReference type="AlphaFoldDB" id="A0A6L6YEE0"/>
<sequence length="46" mass="4829">MNTFPGHRNMTAPVKKPATAVSFASVSLLGLALGLALPLLRLRLLA</sequence>
<keyword evidence="1" id="KW-0472">Membrane</keyword>
<gene>
    <name evidence="2" type="ORF">E5987_02095</name>
</gene>
<proteinExistence type="predicted"/>
<evidence type="ECO:0000256" key="1">
    <source>
        <dbReference type="SAM" id="Phobius"/>
    </source>
</evidence>
<evidence type="ECO:0000313" key="3">
    <source>
        <dbReference type="Proteomes" id="UP000472580"/>
    </source>
</evidence>